<dbReference type="EMBL" id="CP036422">
    <property type="protein sequence ID" value="QFU76315.1"/>
    <property type="molecule type" value="Genomic_DNA"/>
</dbReference>
<gene>
    <name evidence="13" type="primary">yegS</name>
    <name evidence="13" type="ORF">EY643_11945</name>
</gene>
<keyword evidence="14" id="KW-1185">Reference proteome</keyword>
<keyword evidence="5" id="KW-0547">Nucleotide-binding</keyword>
<keyword evidence="3 13" id="KW-0808">Transferase</keyword>
<keyword evidence="9" id="KW-0443">Lipid metabolism</keyword>
<dbReference type="NCBIfam" id="NF009602">
    <property type="entry name" value="PRK13054.1"/>
    <property type="match status" value="1"/>
</dbReference>
<evidence type="ECO:0000256" key="3">
    <source>
        <dbReference type="ARBA" id="ARBA00022679"/>
    </source>
</evidence>
<dbReference type="InterPro" id="IPR050187">
    <property type="entry name" value="Lipid_Phosphate_FormReg"/>
</dbReference>
<dbReference type="EC" id="2.7.1.-" evidence="13"/>
<dbReference type="InterPro" id="IPR005218">
    <property type="entry name" value="Diacylglycerol/lipid_kinase"/>
</dbReference>
<evidence type="ECO:0000256" key="11">
    <source>
        <dbReference type="ARBA" id="ARBA00023264"/>
    </source>
</evidence>
<sequence>MGKRKRKQQPVLVLHRKSANRPEVKAAVKAVRSRGIDLKVRIPWNKKDKPRVVRELIAAGHQRLIAGGGDGTLNAIADALVRHAEHDECPTMGILPLGTANDLAHGLGLPCEDLDSCLYLAATGDAKPMDLGIMNGRHFINVASGGFGAQVTATTPQDVKRHLGGAAYTLNGLIKIWEMKPYRGSLHLPGQAPIEGSMVLMAVGNNRLAGGGFEVAPAADPADGLLDLMILTDSVITEPGPTLAELKDPLNPANTRLRYVQAPAFRIEAETPVHINLDGEPVVSKELNFSVLEHALNVVY</sequence>
<dbReference type="AlphaFoldDB" id="A0A5P9NLC5"/>
<accession>A0A5P9NLC5</accession>
<name>A0A5P9NLC5_9GAMM</name>
<dbReference type="Pfam" id="PF00781">
    <property type="entry name" value="DAGK_cat"/>
    <property type="match status" value="1"/>
</dbReference>
<dbReference type="RefSeq" id="WP_153239459.1">
    <property type="nucleotide sequence ID" value="NZ_CP036422.1"/>
</dbReference>
<dbReference type="GO" id="GO:0008654">
    <property type="term" value="P:phospholipid biosynthetic process"/>
    <property type="evidence" value="ECO:0007669"/>
    <property type="project" value="UniProtKB-KW"/>
</dbReference>
<evidence type="ECO:0000256" key="9">
    <source>
        <dbReference type="ARBA" id="ARBA00023098"/>
    </source>
</evidence>
<proteinExistence type="predicted"/>
<protein>
    <submittedName>
        <fullName evidence="13">Lipid kinase YegS</fullName>
        <ecNumber evidence="13">2.7.1.-</ecNumber>
    </submittedName>
</protein>
<evidence type="ECO:0000256" key="6">
    <source>
        <dbReference type="ARBA" id="ARBA00022777"/>
    </source>
</evidence>
<evidence type="ECO:0000256" key="4">
    <source>
        <dbReference type="ARBA" id="ARBA00022723"/>
    </source>
</evidence>
<evidence type="ECO:0000256" key="2">
    <source>
        <dbReference type="ARBA" id="ARBA00022516"/>
    </source>
</evidence>
<dbReference type="InterPro" id="IPR045540">
    <property type="entry name" value="YegS/DAGK_C"/>
</dbReference>
<dbReference type="InterPro" id="IPR017438">
    <property type="entry name" value="ATP-NAD_kinase_N"/>
</dbReference>
<dbReference type="InterPro" id="IPR016064">
    <property type="entry name" value="NAD/diacylglycerol_kinase_sf"/>
</dbReference>
<dbReference type="SMART" id="SM00046">
    <property type="entry name" value="DAGKc"/>
    <property type="match status" value="1"/>
</dbReference>
<dbReference type="PROSITE" id="PS50146">
    <property type="entry name" value="DAGK"/>
    <property type="match status" value="1"/>
</dbReference>
<dbReference type="GO" id="GO:0005524">
    <property type="term" value="F:ATP binding"/>
    <property type="evidence" value="ECO:0007669"/>
    <property type="project" value="UniProtKB-KW"/>
</dbReference>
<reference evidence="13 14" key="1">
    <citation type="submission" date="2019-02" db="EMBL/GenBank/DDBJ databases">
        <authorList>
            <person name="Li S.-H."/>
        </authorList>
    </citation>
    <scope>NUCLEOTIDE SEQUENCE [LARGE SCALE GENOMIC DNA]</scope>
    <source>
        <strain evidence="13 14">IMCC14385</strain>
    </source>
</reference>
<keyword evidence="11" id="KW-1208">Phospholipid metabolism</keyword>
<dbReference type="SUPFAM" id="SSF111331">
    <property type="entry name" value="NAD kinase/diacylglycerol kinase-like"/>
    <property type="match status" value="1"/>
</dbReference>
<dbReference type="GO" id="GO:0005886">
    <property type="term" value="C:plasma membrane"/>
    <property type="evidence" value="ECO:0007669"/>
    <property type="project" value="TreeGrafter"/>
</dbReference>
<keyword evidence="8" id="KW-0460">Magnesium</keyword>
<dbReference type="GO" id="GO:0016301">
    <property type="term" value="F:kinase activity"/>
    <property type="evidence" value="ECO:0007669"/>
    <property type="project" value="UniProtKB-KW"/>
</dbReference>
<evidence type="ECO:0000313" key="14">
    <source>
        <dbReference type="Proteomes" id="UP000326287"/>
    </source>
</evidence>
<keyword evidence="2" id="KW-0444">Lipid biosynthesis</keyword>
<dbReference type="Gene3D" id="2.60.200.40">
    <property type="match status" value="1"/>
</dbReference>
<dbReference type="Pfam" id="PF19279">
    <property type="entry name" value="YegS_C"/>
    <property type="match status" value="1"/>
</dbReference>
<feature type="domain" description="DAGKc" evidence="12">
    <location>
        <begin position="6"/>
        <end position="138"/>
    </location>
</feature>
<evidence type="ECO:0000313" key="13">
    <source>
        <dbReference type="EMBL" id="QFU76315.1"/>
    </source>
</evidence>
<dbReference type="PANTHER" id="PTHR12358:SF106">
    <property type="entry name" value="LIPID KINASE YEGS"/>
    <property type="match status" value="1"/>
</dbReference>
<keyword evidence="10" id="KW-0594">Phospholipid biosynthesis</keyword>
<evidence type="ECO:0000256" key="7">
    <source>
        <dbReference type="ARBA" id="ARBA00022840"/>
    </source>
</evidence>
<evidence type="ECO:0000256" key="5">
    <source>
        <dbReference type="ARBA" id="ARBA00022741"/>
    </source>
</evidence>
<dbReference type="GO" id="GO:0046872">
    <property type="term" value="F:metal ion binding"/>
    <property type="evidence" value="ECO:0007669"/>
    <property type="project" value="UniProtKB-KW"/>
</dbReference>
<comment type="cofactor">
    <cofactor evidence="1">
        <name>Mg(2+)</name>
        <dbReference type="ChEBI" id="CHEBI:18420"/>
    </cofactor>
</comment>
<dbReference type="OrthoDB" id="142078at2"/>
<dbReference type="Gene3D" id="3.40.50.10330">
    <property type="entry name" value="Probable inorganic polyphosphate/atp-NAD kinase, domain 1"/>
    <property type="match status" value="1"/>
</dbReference>
<dbReference type="NCBIfam" id="TIGR00147">
    <property type="entry name" value="YegS/Rv2252/BmrU family lipid kinase"/>
    <property type="match status" value="1"/>
</dbReference>
<dbReference type="KEGG" id="halc:EY643_11945"/>
<evidence type="ECO:0000259" key="12">
    <source>
        <dbReference type="PROSITE" id="PS50146"/>
    </source>
</evidence>
<keyword evidence="6 13" id="KW-0418">Kinase</keyword>
<dbReference type="InterPro" id="IPR001206">
    <property type="entry name" value="Diacylglycerol_kinase_cat_dom"/>
</dbReference>
<dbReference type="PANTHER" id="PTHR12358">
    <property type="entry name" value="SPHINGOSINE KINASE"/>
    <property type="match status" value="1"/>
</dbReference>
<evidence type="ECO:0000256" key="10">
    <source>
        <dbReference type="ARBA" id="ARBA00023209"/>
    </source>
</evidence>
<keyword evidence="7" id="KW-0067">ATP-binding</keyword>
<evidence type="ECO:0000256" key="1">
    <source>
        <dbReference type="ARBA" id="ARBA00001946"/>
    </source>
</evidence>
<dbReference type="Proteomes" id="UP000326287">
    <property type="component" value="Chromosome"/>
</dbReference>
<keyword evidence="4" id="KW-0479">Metal-binding</keyword>
<organism evidence="13 14">
    <name type="scientific">Halioglobus maricola</name>
    <dbReference type="NCBI Taxonomy" id="2601894"/>
    <lineage>
        <taxon>Bacteria</taxon>
        <taxon>Pseudomonadati</taxon>
        <taxon>Pseudomonadota</taxon>
        <taxon>Gammaproteobacteria</taxon>
        <taxon>Cellvibrionales</taxon>
        <taxon>Halieaceae</taxon>
        <taxon>Halioglobus</taxon>
    </lineage>
</organism>
<evidence type="ECO:0000256" key="8">
    <source>
        <dbReference type="ARBA" id="ARBA00022842"/>
    </source>
</evidence>